<name>A0AAW9CS48_BURTH</name>
<sequence>MAENNRTTFIFYRCDYKPESGYHAPKTETRWPVASYMDF</sequence>
<comment type="caution">
    <text evidence="1">The sequence shown here is derived from an EMBL/GenBank/DDBJ whole genome shotgun (WGS) entry which is preliminary data.</text>
</comment>
<organism evidence="1 2">
    <name type="scientific">Burkholderia thailandensis</name>
    <dbReference type="NCBI Taxonomy" id="57975"/>
    <lineage>
        <taxon>Bacteria</taxon>
        <taxon>Pseudomonadati</taxon>
        <taxon>Pseudomonadota</taxon>
        <taxon>Betaproteobacteria</taxon>
        <taxon>Burkholderiales</taxon>
        <taxon>Burkholderiaceae</taxon>
        <taxon>Burkholderia</taxon>
        <taxon>pseudomallei group</taxon>
    </lineage>
</organism>
<accession>A0AAW9CS48</accession>
<evidence type="ECO:0000313" key="1">
    <source>
        <dbReference type="EMBL" id="MDW9253192.1"/>
    </source>
</evidence>
<protein>
    <submittedName>
        <fullName evidence="1">Uncharacterized protein</fullName>
    </submittedName>
</protein>
<dbReference type="Proteomes" id="UP001272137">
    <property type="component" value="Unassembled WGS sequence"/>
</dbReference>
<evidence type="ECO:0000313" key="2">
    <source>
        <dbReference type="Proteomes" id="UP001272137"/>
    </source>
</evidence>
<dbReference type="AlphaFoldDB" id="A0AAW9CS48"/>
<dbReference type="EMBL" id="QXCT01000001">
    <property type="protein sequence ID" value="MDW9253192.1"/>
    <property type="molecule type" value="Genomic_DNA"/>
</dbReference>
<proteinExistence type="predicted"/>
<reference evidence="1" key="1">
    <citation type="submission" date="2018-08" db="EMBL/GenBank/DDBJ databases">
        <title>Identification of Burkholderia cepacia strains that express a Burkholderia pseudomallei-like capsular polysaccharide.</title>
        <authorList>
            <person name="Burtnick M.N."/>
            <person name="Vongsouvath M."/>
            <person name="Newton P."/>
            <person name="Wuthiekanun V."/>
            <person name="Limmathurotsakul D."/>
            <person name="Brett P.J."/>
            <person name="Chantratita N."/>
            <person name="Dance D.A."/>
        </authorList>
    </citation>
    <scope>NUCLEOTIDE SEQUENCE</scope>
    <source>
        <strain evidence="1">SBXCC001</strain>
    </source>
</reference>
<gene>
    <name evidence="1" type="ORF">C7S16_7126</name>
</gene>